<dbReference type="SUPFAM" id="SSF50800">
    <property type="entry name" value="PK beta-barrel domain-like"/>
    <property type="match status" value="1"/>
</dbReference>
<dbReference type="GO" id="GO:0030170">
    <property type="term" value="F:pyridoxal phosphate binding"/>
    <property type="evidence" value="ECO:0007669"/>
    <property type="project" value="InterPro"/>
</dbReference>
<dbReference type="Proteomes" id="UP000675163">
    <property type="component" value="Unassembled WGS sequence"/>
</dbReference>
<dbReference type="PROSITE" id="PS51340">
    <property type="entry name" value="MOSC"/>
    <property type="match status" value="1"/>
</dbReference>
<comment type="caution">
    <text evidence="2">The sequence shown here is derived from an EMBL/GenBank/DDBJ whole genome shotgun (WGS) entry which is preliminary data.</text>
</comment>
<reference evidence="2" key="1">
    <citation type="submission" date="2021-02" db="EMBL/GenBank/DDBJ databases">
        <title>Sequencing the genomes of 1000 actinobacteria strains.</title>
        <authorList>
            <person name="Klenk H.-P."/>
        </authorList>
    </citation>
    <scope>NUCLEOTIDE SEQUENCE</scope>
    <source>
        <strain evidence="2">DSM 22850</strain>
    </source>
</reference>
<evidence type="ECO:0000313" key="2">
    <source>
        <dbReference type="EMBL" id="MBP1325093.1"/>
    </source>
</evidence>
<dbReference type="GO" id="GO:0030151">
    <property type="term" value="F:molybdenum ion binding"/>
    <property type="evidence" value="ECO:0007669"/>
    <property type="project" value="InterPro"/>
</dbReference>
<dbReference type="RefSeq" id="WP_209704172.1">
    <property type="nucleotide sequence ID" value="NZ_JAFIDA010000001.1"/>
</dbReference>
<dbReference type="EMBL" id="JAFIDA010000001">
    <property type="protein sequence ID" value="MBP1325093.1"/>
    <property type="molecule type" value="Genomic_DNA"/>
</dbReference>
<name>A0A940PQW0_9MICO</name>
<dbReference type="Pfam" id="PF03473">
    <property type="entry name" value="MOSC"/>
    <property type="match status" value="1"/>
</dbReference>
<accession>A0A940PQW0</accession>
<sequence length="279" mass="29559">MANVVALYRYPVKGFTPEAVDSLTILPDGRVRGDRVLAFRFGNAAVPEDRNGLDYWPKSKGLALQDFPSLAPLRLTFDESAQRVTVRLGADTLVEAALDEAGRALLSDALATFVLESGEGRKLTREGRLPLALVGDGVQSRFQDRARGFVSVHSEASVQALGDALGMPIDDRRFRSNIVVEGLSPNEELSWTGPIRIGDVEFAPQGAIARCLATHANPDTGVRDARVLTTLTGVLGMAEPQLGRLLLPAGVSEDGAVPGALDTGFSGGVIRIGDTVSAV</sequence>
<evidence type="ECO:0000259" key="1">
    <source>
        <dbReference type="PROSITE" id="PS51340"/>
    </source>
</evidence>
<keyword evidence="3" id="KW-1185">Reference proteome</keyword>
<proteinExistence type="predicted"/>
<protein>
    <submittedName>
        <fullName evidence="2">Uncharacterized protein YcbX</fullName>
    </submittedName>
</protein>
<dbReference type="GO" id="GO:0003824">
    <property type="term" value="F:catalytic activity"/>
    <property type="evidence" value="ECO:0007669"/>
    <property type="project" value="InterPro"/>
</dbReference>
<organism evidence="2 3">
    <name type="scientific">Leucobacter exalbidus</name>
    <dbReference type="NCBI Taxonomy" id="662960"/>
    <lineage>
        <taxon>Bacteria</taxon>
        <taxon>Bacillati</taxon>
        <taxon>Actinomycetota</taxon>
        <taxon>Actinomycetes</taxon>
        <taxon>Micrococcales</taxon>
        <taxon>Microbacteriaceae</taxon>
        <taxon>Leucobacter</taxon>
    </lineage>
</organism>
<feature type="domain" description="MOSC" evidence="1">
    <location>
        <begin position="112"/>
        <end position="279"/>
    </location>
</feature>
<evidence type="ECO:0000313" key="3">
    <source>
        <dbReference type="Proteomes" id="UP000675163"/>
    </source>
</evidence>
<dbReference type="InterPro" id="IPR011037">
    <property type="entry name" value="Pyrv_Knase-like_insert_dom_sf"/>
</dbReference>
<dbReference type="InterPro" id="IPR005302">
    <property type="entry name" value="MoCF_Sase_C"/>
</dbReference>
<dbReference type="AlphaFoldDB" id="A0A940PQW0"/>
<gene>
    <name evidence="2" type="ORF">JOF28_000325</name>
</gene>